<dbReference type="InterPro" id="IPR036397">
    <property type="entry name" value="RNaseH_sf"/>
</dbReference>
<dbReference type="Gene3D" id="3.30.420.10">
    <property type="entry name" value="Ribonuclease H-like superfamily/Ribonuclease H"/>
    <property type="match status" value="1"/>
</dbReference>
<dbReference type="PROSITE" id="PS50994">
    <property type="entry name" value="INTEGRASE"/>
    <property type="match status" value="1"/>
</dbReference>
<dbReference type="AlphaFoldDB" id="A0A915L4M7"/>
<name>A0A915L4M7_ROMCU</name>
<accession>A0A915L4M7</accession>
<dbReference type="InterPro" id="IPR001584">
    <property type="entry name" value="Integrase_cat-core"/>
</dbReference>
<proteinExistence type="predicted"/>
<feature type="domain" description="Integrase catalytic" evidence="1">
    <location>
        <begin position="166"/>
        <end position="241"/>
    </location>
</feature>
<evidence type="ECO:0000313" key="3">
    <source>
        <dbReference type="WBParaSite" id="nRc.2.0.1.t44730-RA"/>
    </source>
</evidence>
<dbReference type="SUPFAM" id="SSF53098">
    <property type="entry name" value="Ribonuclease H-like"/>
    <property type="match status" value="1"/>
</dbReference>
<dbReference type="InterPro" id="IPR012337">
    <property type="entry name" value="RNaseH-like_sf"/>
</dbReference>
<dbReference type="PANTHER" id="PTHR37984:SF5">
    <property type="entry name" value="PROTEIN NYNRIN-LIKE"/>
    <property type="match status" value="1"/>
</dbReference>
<reference evidence="3" key="1">
    <citation type="submission" date="2022-11" db="UniProtKB">
        <authorList>
            <consortium name="WormBaseParasite"/>
        </authorList>
    </citation>
    <scope>IDENTIFICATION</scope>
</reference>
<dbReference type="WBParaSite" id="nRc.2.0.1.t44730-RA">
    <property type="protein sequence ID" value="nRc.2.0.1.t44730-RA"/>
    <property type="gene ID" value="nRc.2.0.1.g44730"/>
</dbReference>
<keyword evidence="2" id="KW-1185">Reference proteome</keyword>
<organism evidence="2 3">
    <name type="scientific">Romanomermis culicivorax</name>
    <name type="common">Nematode worm</name>
    <dbReference type="NCBI Taxonomy" id="13658"/>
    <lineage>
        <taxon>Eukaryota</taxon>
        <taxon>Metazoa</taxon>
        <taxon>Ecdysozoa</taxon>
        <taxon>Nematoda</taxon>
        <taxon>Enoplea</taxon>
        <taxon>Dorylaimia</taxon>
        <taxon>Mermithida</taxon>
        <taxon>Mermithoidea</taxon>
        <taxon>Mermithidae</taxon>
        <taxon>Romanomermis</taxon>
    </lineage>
</organism>
<evidence type="ECO:0000313" key="2">
    <source>
        <dbReference type="Proteomes" id="UP000887565"/>
    </source>
</evidence>
<sequence length="241" mass="26879">MDHQALVLILVQSGSGCKGHKFDGWRAQLAEFDYKIQHKPGLDNIIPDMLSRLPQPPPTKVNSIPAENFSLKTFGTATSKDNVLCLMIKLVNRCGWKANHRQEGYLAPYYVVLNNLAVNQGLLLKADRIVVPSKLPRQLVNKAHEGHPGILRAKIKLPIPTDPLLLPKAPWEKIVINITRPFATAPYQNRFAIVIIDYLSGFPEVLLCPDHTAEKMIKFLTELFAGYGNPALLVSDNGPEY</sequence>
<dbReference type="Proteomes" id="UP000887565">
    <property type="component" value="Unplaced"/>
</dbReference>
<dbReference type="OMA" id="ICVNIEE"/>
<protein>
    <submittedName>
        <fullName evidence="3">Integrase catalytic domain-containing protein</fullName>
    </submittedName>
</protein>
<evidence type="ECO:0000259" key="1">
    <source>
        <dbReference type="PROSITE" id="PS50994"/>
    </source>
</evidence>
<dbReference type="InterPro" id="IPR050951">
    <property type="entry name" value="Retrovirus_Pol_polyprotein"/>
</dbReference>
<dbReference type="GO" id="GO:0003676">
    <property type="term" value="F:nucleic acid binding"/>
    <property type="evidence" value="ECO:0007669"/>
    <property type="project" value="InterPro"/>
</dbReference>
<dbReference type="PANTHER" id="PTHR37984">
    <property type="entry name" value="PROTEIN CBG26694"/>
    <property type="match status" value="1"/>
</dbReference>
<dbReference type="GO" id="GO:0015074">
    <property type="term" value="P:DNA integration"/>
    <property type="evidence" value="ECO:0007669"/>
    <property type="project" value="InterPro"/>
</dbReference>